<dbReference type="Gene3D" id="1.20.1560.10">
    <property type="entry name" value="ABC transporter type 1, transmembrane domain"/>
    <property type="match status" value="1"/>
</dbReference>
<gene>
    <name evidence="8" type="ORF">L227DRAFT_513981</name>
</gene>
<evidence type="ECO:0000313" key="8">
    <source>
        <dbReference type="EMBL" id="RPD52985.1"/>
    </source>
</evidence>
<reference evidence="8" key="1">
    <citation type="journal article" date="2018" name="Genome Biol. Evol.">
        <title>Genomics and development of Lentinus tigrinus, a white-rot wood-decaying mushroom with dimorphic fruiting bodies.</title>
        <authorList>
            <person name="Wu B."/>
            <person name="Xu Z."/>
            <person name="Knudson A."/>
            <person name="Carlson A."/>
            <person name="Chen N."/>
            <person name="Kovaka S."/>
            <person name="LaButti K."/>
            <person name="Lipzen A."/>
            <person name="Pennachio C."/>
            <person name="Riley R."/>
            <person name="Schakwitz W."/>
            <person name="Umezawa K."/>
            <person name="Ohm R.A."/>
            <person name="Grigoriev I.V."/>
            <person name="Nagy L.G."/>
            <person name="Gibbons J."/>
            <person name="Hibbett D."/>
        </authorList>
    </citation>
    <scope>NUCLEOTIDE SEQUENCE [LARGE SCALE GENOMIC DNA]</scope>
    <source>
        <strain evidence="8">ALCF2SS1-6</strain>
    </source>
</reference>
<evidence type="ECO:0000256" key="7">
    <source>
        <dbReference type="ARBA" id="ARBA00023136"/>
    </source>
</evidence>
<evidence type="ECO:0008006" key="10">
    <source>
        <dbReference type="Google" id="ProtNLM"/>
    </source>
</evidence>
<keyword evidence="9" id="KW-1185">Reference proteome</keyword>
<evidence type="ECO:0000313" key="9">
    <source>
        <dbReference type="Proteomes" id="UP000313359"/>
    </source>
</evidence>
<dbReference type="InterPro" id="IPR036640">
    <property type="entry name" value="ABC1_TM_sf"/>
</dbReference>
<dbReference type="PANTHER" id="PTHR24223:SF456">
    <property type="entry name" value="MULTIDRUG RESISTANCE-ASSOCIATED PROTEIN LETHAL(2)03659"/>
    <property type="match status" value="1"/>
</dbReference>
<dbReference type="OrthoDB" id="2689624at2759"/>
<evidence type="ECO:0000256" key="2">
    <source>
        <dbReference type="ARBA" id="ARBA00009726"/>
    </source>
</evidence>
<keyword evidence="7" id="KW-0472">Membrane</keyword>
<keyword evidence="3" id="KW-0812">Transmembrane</keyword>
<keyword evidence="4" id="KW-0547">Nucleotide-binding</keyword>
<dbReference type="AlphaFoldDB" id="A0A5C2RR54"/>
<comment type="subcellular location">
    <subcellularLocation>
        <location evidence="1">Membrane</location>
        <topology evidence="1">Multi-pass membrane protein</topology>
    </subcellularLocation>
</comment>
<dbReference type="GO" id="GO:0042626">
    <property type="term" value="F:ATPase-coupled transmembrane transporter activity"/>
    <property type="evidence" value="ECO:0007669"/>
    <property type="project" value="TreeGrafter"/>
</dbReference>
<evidence type="ECO:0000256" key="5">
    <source>
        <dbReference type="ARBA" id="ARBA00022840"/>
    </source>
</evidence>
<dbReference type="EMBL" id="ML122333">
    <property type="protein sequence ID" value="RPD52985.1"/>
    <property type="molecule type" value="Genomic_DNA"/>
</dbReference>
<evidence type="ECO:0000256" key="1">
    <source>
        <dbReference type="ARBA" id="ARBA00004141"/>
    </source>
</evidence>
<evidence type="ECO:0000256" key="3">
    <source>
        <dbReference type="ARBA" id="ARBA00022692"/>
    </source>
</evidence>
<name>A0A5C2RR54_9APHY</name>
<organism evidence="8 9">
    <name type="scientific">Lentinus tigrinus ALCF2SS1-6</name>
    <dbReference type="NCBI Taxonomy" id="1328759"/>
    <lineage>
        <taxon>Eukaryota</taxon>
        <taxon>Fungi</taxon>
        <taxon>Dikarya</taxon>
        <taxon>Basidiomycota</taxon>
        <taxon>Agaricomycotina</taxon>
        <taxon>Agaricomycetes</taxon>
        <taxon>Polyporales</taxon>
        <taxon>Polyporaceae</taxon>
        <taxon>Lentinus</taxon>
    </lineage>
</organism>
<feature type="non-terminal residue" evidence="8">
    <location>
        <position position="1"/>
    </location>
</feature>
<keyword evidence="6" id="KW-1133">Transmembrane helix</keyword>
<evidence type="ECO:0000256" key="4">
    <source>
        <dbReference type="ARBA" id="ARBA00022741"/>
    </source>
</evidence>
<dbReference type="GO" id="GO:0005524">
    <property type="term" value="F:ATP binding"/>
    <property type="evidence" value="ECO:0007669"/>
    <property type="project" value="UniProtKB-KW"/>
</dbReference>
<evidence type="ECO:0000256" key="6">
    <source>
        <dbReference type="ARBA" id="ARBA00022989"/>
    </source>
</evidence>
<dbReference type="InterPro" id="IPR050173">
    <property type="entry name" value="ABC_transporter_C-like"/>
</dbReference>
<protein>
    <recommendedName>
        <fullName evidence="10">ABC transmembrane type-1 domain-containing protein</fullName>
    </recommendedName>
</protein>
<proteinExistence type="inferred from homology"/>
<dbReference type="PANTHER" id="PTHR24223">
    <property type="entry name" value="ATP-BINDING CASSETTE SUB-FAMILY C"/>
    <property type="match status" value="1"/>
</dbReference>
<dbReference type="STRING" id="1328759.A0A5C2RR54"/>
<keyword evidence="5" id="KW-0067">ATP-binding</keyword>
<comment type="similarity">
    <text evidence="2">Belongs to the ABC transporter superfamily. ABCC family. Conjugate transporter (TC 3.A.1.208) subfamily.</text>
</comment>
<dbReference type="SUPFAM" id="SSF90123">
    <property type="entry name" value="ABC transporter transmembrane region"/>
    <property type="match status" value="1"/>
</dbReference>
<sequence>DWNTRLANGEIKPGICKRTKWAVQALRGKGSYRERRAALETHRREVDGRKQASLAWRLNDVLGRNFRFGGLFKVFGDTAQLMGPLLVKAIINFGKEHAAAVNAGRTPPNIGRGVGMAIGLLCTTVTASVCQHQFFWRSMSTGLLARASLISSIYKRGVSLTGKAATSLHNAALVTHISTDVSDRPISRRAATR</sequence>
<dbReference type="GO" id="GO:0016020">
    <property type="term" value="C:membrane"/>
    <property type="evidence" value="ECO:0007669"/>
    <property type="project" value="UniProtKB-SubCell"/>
</dbReference>
<dbReference type="Proteomes" id="UP000313359">
    <property type="component" value="Unassembled WGS sequence"/>
</dbReference>
<accession>A0A5C2RR54</accession>